<keyword evidence="1" id="KW-0488">Methylation</keyword>
<reference evidence="9" key="1">
    <citation type="journal article" date="2019" name="Int. J. Syst. Evol. Microbiol.">
        <title>The Global Catalogue of Microorganisms (GCM) 10K type strain sequencing project: providing services to taxonomists for standard genome sequencing and annotation.</title>
        <authorList>
            <consortium name="The Broad Institute Genomics Platform"/>
            <consortium name="The Broad Institute Genome Sequencing Center for Infectious Disease"/>
            <person name="Wu L."/>
            <person name="Ma J."/>
        </authorList>
    </citation>
    <scope>NUCLEOTIDE SEQUENCE [LARGE SCALE GENOMIC DNA]</scope>
    <source>
        <strain evidence="9">KCTC 42182</strain>
    </source>
</reference>
<dbReference type="PROSITE" id="PS50111">
    <property type="entry name" value="CHEMOTAXIS_TRANSDUC_2"/>
    <property type="match status" value="1"/>
</dbReference>
<organism evidence="8 9">
    <name type="scientific">Ferrovibrio xuzhouensis</name>
    <dbReference type="NCBI Taxonomy" id="1576914"/>
    <lineage>
        <taxon>Bacteria</taxon>
        <taxon>Pseudomonadati</taxon>
        <taxon>Pseudomonadota</taxon>
        <taxon>Alphaproteobacteria</taxon>
        <taxon>Rhodospirillales</taxon>
        <taxon>Rhodospirillaceae</taxon>
        <taxon>Ferrovibrio</taxon>
    </lineage>
</organism>
<evidence type="ECO:0000256" key="5">
    <source>
        <dbReference type="SAM" id="Phobius"/>
    </source>
</evidence>
<keyword evidence="5" id="KW-0472">Membrane</keyword>
<accession>A0ABV7VC67</accession>
<evidence type="ECO:0000313" key="9">
    <source>
        <dbReference type="Proteomes" id="UP001595711"/>
    </source>
</evidence>
<dbReference type="InterPro" id="IPR051310">
    <property type="entry name" value="MCP_chemotaxis"/>
</dbReference>
<dbReference type="Gene3D" id="6.10.340.10">
    <property type="match status" value="1"/>
</dbReference>
<dbReference type="PANTHER" id="PTHR43531">
    <property type="entry name" value="PROTEIN ICFG"/>
    <property type="match status" value="1"/>
</dbReference>
<keyword evidence="9" id="KW-1185">Reference proteome</keyword>
<evidence type="ECO:0000259" key="7">
    <source>
        <dbReference type="PROSITE" id="PS50885"/>
    </source>
</evidence>
<feature type="domain" description="HAMP" evidence="7">
    <location>
        <begin position="215"/>
        <end position="268"/>
    </location>
</feature>
<feature type="region of interest" description="Disordered" evidence="4">
    <location>
        <begin position="396"/>
        <end position="416"/>
    </location>
</feature>
<name>A0ABV7VC67_9PROT</name>
<dbReference type="Proteomes" id="UP001595711">
    <property type="component" value="Unassembled WGS sequence"/>
</dbReference>
<dbReference type="CDD" id="cd11386">
    <property type="entry name" value="MCP_signal"/>
    <property type="match status" value="1"/>
</dbReference>
<dbReference type="Pfam" id="PF00015">
    <property type="entry name" value="MCPsignal"/>
    <property type="match status" value="1"/>
</dbReference>
<dbReference type="PROSITE" id="PS50885">
    <property type="entry name" value="HAMP"/>
    <property type="match status" value="3"/>
</dbReference>
<feature type="region of interest" description="Disordered" evidence="4">
    <location>
        <begin position="641"/>
        <end position="703"/>
    </location>
</feature>
<keyword evidence="5" id="KW-1133">Transmembrane helix</keyword>
<evidence type="ECO:0000256" key="2">
    <source>
        <dbReference type="ARBA" id="ARBA00029447"/>
    </source>
</evidence>
<keyword evidence="3" id="KW-0807">Transducer</keyword>
<keyword evidence="5" id="KW-0812">Transmembrane</keyword>
<dbReference type="Gene3D" id="1.10.287.950">
    <property type="entry name" value="Methyl-accepting chemotaxis protein"/>
    <property type="match status" value="1"/>
</dbReference>
<evidence type="ECO:0000256" key="4">
    <source>
        <dbReference type="SAM" id="MobiDB-lite"/>
    </source>
</evidence>
<feature type="domain" description="Methyl-accepting transducer" evidence="6">
    <location>
        <begin position="392"/>
        <end position="621"/>
    </location>
</feature>
<dbReference type="InterPro" id="IPR004089">
    <property type="entry name" value="MCPsignal_dom"/>
</dbReference>
<feature type="domain" description="HAMP" evidence="7">
    <location>
        <begin position="343"/>
        <end position="387"/>
    </location>
</feature>
<protein>
    <submittedName>
        <fullName evidence="8">Methyl-accepting chemotaxis protein</fullName>
    </submittedName>
</protein>
<dbReference type="EMBL" id="JBHRYJ010000001">
    <property type="protein sequence ID" value="MFC3674236.1"/>
    <property type="molecule type" value="Genomic_DNA"/>
</dbReference>
<feature type="compositionally biased region" description="Low complexity" evidence="4">
    <location>
        <begin position="641"/>
        <end position="652"/>
    </location>
</feature>
<comment type="similarity">
    <text evidence="2">Belongs to the methyl-accepting chemotaxis (MCP) protein family.</text>
</comment>
<evidence type="ECO:0000256" key="3">
    <source>
        <dbReference type="PROSITE-ProRule" id="PRU00284"/>
    </source>
</evidence>
<proteinExistence type="inferred from homology"/>
<evidence type="ECO:0000259" key="6">
    <source>
        <dbReference type="PROSITE" id="PS50111"/>
    </source>
</evidence>
<feature type="compositionally biased region" description="Basic and acidic residues" evidence="4">
    <location>
        <begin position="278"/>
        <end position="293"/>
    </location>
</feature>
<dbReference type="SMART" id="SM00304">
    <property type="entry name" value="HAMP"/>
    <property type="match status" value="2"/>
</dbReference>
<dbReference type="SUPFAM" id="SSF158472">
    <property type="entry name" value="HAMP domain-like"/>
    <property type="match status" value="1"/>
</dbReference>
<dbReference type="InterPro" id="IPR003660">
    <property type="entry name" value="HAMP_dom"/>
</dbReference>
<feature type="domain" description="HAMP" evidence="7">
    <location>
        <begin position="296"/>
        <end position="342"/>
    </location>
</feature>
<dbReference type="RefSeq" id="WP_379720826.1">
    <property type="nucleotide sequence ID" value="NZ_JBHRYJ010000001.1"/>
</dbReference>
<feature type="transmembrane region" description="Helical" evidence="5">
    <location>
        <begin position="193"/>
        <end position="214"/>
    </location>
</feature>
<dbReference type="Pfam" id="PF00672">
    <property type="entry name" value="HAMP"/>
    <property type="match status" value="1"/>
</dbReference>
<comment type="caution">
    <text evidence="8">The sequence shown here is derived from an EMBL/GenBank/DDBJ whole genome shotgun (WGS) entry which is preliminary data.</text>
</comment>
<gene>
    <name evidence="8" type="ORF">ACFOOQ_01695</name>
</gene>
<feature type="region of interest" description="Disordered" evidence="4">
    <location>
        <begin position="272"/>
        <end position="293"/>
    </location>
</feature>
<feature type="compositionally biased region" description="Pro residues" evidence="4">
    <location>
        <begin position="667"/>
        <end position="676"/>
    </location>
</feature>
<evidence type="ECO:0000313" key="8">
    <source>
        <dbReference type="EMBL" id="MFC3674236.1"/>
    </source>
</evidence>
<feature type="transmembrane region" description="Helical" evidence="5">
    <location>
        <begin position="12"/>
        <end position="35"/>
    </location>
</feature>
<sequence>MSVISNIRIAPRVLAVVALLSIASAGIGYMGVLSLDRYERQTNLMVEVARQTQFGERLNALVYAVVMDSRGVYMAKNEAEAKRYAGGINKFVGQVDELMKEWSALVGPDVVKGEAAQKFIALVNDFAKFRRETAKLGIEEGPEAANKQGNNDANRANRQALNEAIVKINQQNAERLLAVNDSLTGYYQTQRPLLITITVVAIAVSVLLALYIVIITVTRPIGRITSVMKDLARGDTAVEVTGGGRRDEIGEMAGAVQVFKDNMIARERAEAEITQQRADSEHRRQEREARETAAGEEIAALVNRVAEGDLSGRVDESGKEGFFLSASQQLNRLTANLQTMAGELADVMGAMAEGDLSRSVRGDYRGVFGQLKGAANGMAERLRDFAGRLTETASAVHSASSEISTGSQDLASRTESQAASIEETAASMHEVTTTVKQNADNAQAANQLAVAARDTAEKGGSVVSEAVAAVSQIEDSAKKISDIVGLIDEIAFQTNLLALNASVEAARAGEAGKGFAVVAQEVRALAQRSANASKDIKALIAASNAQVKTGADLVGRTGSSLTEIVTAIKKVSDIVAEIAAASREQATGLDQINTAVGSMDEMTQRNAALVEETTAAAQSLNGQAQELAQLVGFFRLGGSAAPAKSPAASRPAAPAPARPTGAANPLRPAPAKPAAPKPVARPAASPPPAAAAKPAGDDDWQEF</sequence>
<dbReference type="SMART" id="SM00283">
    <property type="entry name" value="MA"/>
    <property type="match status" value="1"/>
</dbReference>
<evidence type="ECO:0000256" key="1">
    <source>
        <dbReference type="ARBA" id="ARBA00022481"/>
    </source>
</evidence>
<dbReference type="SUPFAM" id="SSF58104">
    <property type="entry name" value="Methyl-accepting chemotaxis protein (MCP) signaling domain"/>
    <property type="match status" value="1"/>
</dbReference>
<dbReference type="PANTHER" id="PTHR43531:SF14">
    <property type="entry name" value="METHYL-ACCEPTING CHEMOTAXIS PROTEIN I-RELATED"/>
    <property type="match status" value="1"/>
</dbReference>
<dbReference type="CDD" id="cd06225">
    <property type="entry name" value="HAMP"/>
    <property type="match status" value="2"/>
</dbReference>